<organism evidence="2 3">
    <name type="scientific">Solanum tuberosum</name>
    <name type="common">Potato</name>
    <dbReference type="NCBI Taxonomy" id="4113"/>
    <lineage>
        <taxon>Eukaryota</taxon>
        <taxon>Viridiplantae</taxon>
        <taxon>Streptophyta</taxon>
        <taxon>Embryophyta</taxon>
        <taxon>Tracheophyta</taxon>
        <taxon>Spermatophyta</taxon>
        <taxon>Magnoliopsida</taxon>
        <taxon>eudicotyledons</taxon>
        <taxon>Gunneridae</taxon>
        <taxon>Pentapetalae</taxon>
        <taxon>asterids</taxon>
        <taxon>lamiids</taxon>
        <taxon>Solanales</taxon>
        <taxon>Solanaceae</taxon>
        <taxon>Solanoideae</taxon>
        <taxon>Solaneae</taxon>
        <taxon>Solanum</taxon>
    </lineage>
</organism>
<feature type="compositionally biased region" description="Polar residues" evidence="1">
    <location>
        <begin position="133"/>
        <end position="143"/>
    </location>
</feature>
<feature type="region of interest" description="Disordered" evidence="1">
    <location>
        <begin position="1"/>
        <end position="21"/>
    </location>
</feature>
<dbReference type="EnsemblPlants" id="PGSC0003DMT400097261">
    <property type="protein sequence ID" value="PGSC0003DMT400097261"/>
    <property type="gene ID" value="PGSC0003DMG400046832"/>
</dbReference>
<keyword evidence="3" id="KW-1185">Reference proteome</keyword>
<evidence type="ECO:0000313" key="2">
    <source>
        <dbReference type="EnsemblPlants" id="PGSC0003DMT400097261"/>
    </source>
</evidence>
<reference evidence="3" key="1">
    <citation type="journal article" date="2011" name="Nature">
        <title>Genome sequence and analysis of the tuber crop potato.</title>
        <authorList>
            <consortium name="The Potato Genome Sequencing Consortium"/>
        </authorList>
    </citation>
    <scope>NUCLEOTIDE SEQUENCE [LARGE SCALE GENOMIC DNA]</scope>
    <source>
        <strain evidence="3">cv. DM1-3 516 R44</strain>
    </source>
</reference>
<protein>
    <submittedName>
        <fullName evidence="2">Uncharacterized protein</fullName>
    </submittedName>
</protein>
<proteinExistence type="predicted"/>
<dbReference type="AlphaFoldDB" id="M1E087"/>
<dbReference type="PaxDb" id="4113-PGSC0003DMT400097261"/>
<accession>M1E087</accession>
<dbReference type="Gramene" id="PGSC0003DMT400097261">
    <property type="protein sequence ID" value="PGSC0003DMT400097261"/>
    <property type="gene ID" value="PGSC0003DMG400046832"/>
</dbReference>
<dbReference type="Proteomes" id="UP000011115">
    <property type="component" value="Unassembled WGS sequence"/>
</dbReference>
<evidence type="ECO:0000313" key="3">
    <source>
        <dbReference type="Proteomes" id="UP000011115"/>
    </source>
</evidence>
<dbReference type="InParanoid" id="M1E087"/>
<evidence type="ECO:0000256" key="1">
    <source>
        <dbReference type="SAM" id="MobiDB-lite"/>
    </source>
</evidence>
<dbReference type="HOGENOM" id="CLU_113086_0_0_1"/>
<feature type="compositionally biased region" description="Basic and acidic residues" evidence="1">
    <location>
        <begin position="96"/>
        <end position="107"/>
    </location>
</feature>
<reference evidence="2" key="2">
    <citation type="submission" date="2015-06" db="UniProtKB">
        <authorList>
            <consortium name="EnsemblPlants"/>
        </authorList>
    </citation>
    <scope>IDENTIFICATION</scope>
    <source>
        <strain evidence="2">DM1-3 516 R44</strain>
    </source>
</reference>
<name>M1E087_SOLTU</name>
<feature type="region of interest" description="Disordered" evidence="1">
    <location>
        <begin position="96"/>
        <end position="164"/>
    </location>
</feature>
<sequence>MDKKGVHSPNNVEEAIVPAKGTASPVQTVAGKDLSNLLMANTLPKSVRLLQASFSTTKATEQRKRTKGFLLKRKKDKRIEQMIQNFVQKLLSKKTKEVISENPKPEPETPDTEYTGSNDYRSEYNPSLEKSWDNPSLEQTAQDPNGDDDSGMSLNSIALHNLDM</sequence>